<dbReference type="InterPro" id="IPR016181">
    <property type="entry name" value="Acyl_CoA_acyltransferase"/>
</dbReference>
<comment type="caution">
    <text evidence="4">The sequence shown here is derived from an EMBL/GenBank/DDBJ whole genome shotgun (WGS) entry which is preliminary data.</text>
</comment>
<evidence type="ECO:0000313" key="5">
    <source>
        <dbReference type="Proteomes" id="UP001553161"/>
    </source>
</evidence>
<dbReference type="Pfam" id="PF00583">
    <property type="entry name" value="Acetyltransf_1"/>
    <property type="match status" value="1"/>
</dbReference>
<proteinExistence type="predicted"/>
<reference evidence="4 5" key="1">
    <citation type="submission" date="2024-07" db="EMBL/GenBank/DDBJ databases">
        <authorList>
            <person name="Kang M."/>
        </authorList>
    </citation>
    <scope>NUCLEOTIDE SEQUENCE [LARGE SCALE GENOMIC DNA]</scope>
    <source>
        <strain evidence="4 5">DFM31</strain>
    </source>
</reference>
<dbReference type="CDD" id="cd04301">
    <property type="entry name" value="NAT_SF"/>
    <property type="match status" value="1"/>
</dbReference>
<dbReference type="Proteomes" id="UP001553161">
    <property type="component" value="Unassembled WGS sequence"/>
</dbReference>
<dbReference type="PROSITE" id="PS51186">
    <property type="entry name" value="GNAT"/>
    <property type="match status" value="1"/>
</dbReference>
<dbReference type="PANTHER" id="PTHR43072:SF23">
    <property type="entry name" value="UPF0039 PROTEIN C11D3.02C"/>
    <property type="match status" value="1"/>
</dbReference>
<keyword evidence="2" id="KW-0012">Acyltransferase</keyword>
<dbReference type="EMBL" id="JBFBVU010000006">
    <property type="protein sequence ID" value="MEV8466535.1"/>
    <property type="molecule type" value="Genomic_DNA"/>
</dbReference>
<sequence>MKILPATPDHHAAIAAIRTDVVRQTTAIFHTNEWTAPQVADLIAARRAAGRDLWVVVDAVGTVLGFATYDRFRGGDGYDHTMEHSIFLTPQARGQGAGRALMQVLEAQAAAAGVHVMVAAIDADNHAARQFHTALGYAETGRMPQVGRKFGRWLDLVLMQKIMDDQPAD</sequence>
<evidence type="ECO:0000256" key="2">
    <source>
        <dbReference type="ARBA" id="ARBA00023315"/>
    </source>
</evidence>
<organism evidence="4 5">
    <name type="scientific">Meridianimarinicoccus marinus</name>
    <dbReference type="NCBI Taxonomy" id="3231483"/>
    <lineage>
        <taxon>Bacteria</taxon>
        <taxon>Pseudomonadati</taxon>
        <taxon>Pseudomonadota</taxon>
        <taxon>Alphaproteobacteria</taxon>
        <taxon>Rhodobacterales</taxon>
        <taxon>Paracoccaceae</taxon>
        <taxon>Meridianimarinicoccus</taxon>
    </lineage>
</organism>
<feature type="domain" description="N-acetyltransferase" evidence="3">
    <location>
        <begin position="1"/>
        <end position="164"/>
    </location>
</feature>
<evidence type="ECO:0000256" key="1">
    <source>
        <dbReference type="ARBA" id="ARBA00022679"/>
    </source>
</evidence>
<gene>
    <name evidence="4" type="ORF">AB0T83_07035</name>
</gene>
<protein>
    <submittedName>
        <fullName evidence="4">N-acetyltransferase family protein</fullName>
    </submittedName>
</protein>
<dbReference type="Gene3D" id="3.40.630.30">
    <property type="match status" value="1"/>
</dbReference>
<keyword evidence="1" id="KW-0808">Transferase</keyword>
<dbReference type="RefSeq" id="WP_366192331.1">
    <property type="nucleotide sequence ID" value="NZ_JBFBVU010000006.1"/>
</dbReference>
<dbReference type="InterPro" id="IPR000182">
    <property type="entry name" value="GNAT_dom"/>
</dbReference>
<dbReference type="SUPFAM" id="SSF55729">
    <property type="entry name" value="Acyl-CoA N-acyltransferases (Nat)"/>
    <property type="match status" value="1"/>
</dbReference>
<evidence type="ECO:0000313" key="4">
    <source>
        <dbReference type="EMBL" id="MEV8466535.1"/>
    </source>
</evidence>
<dbReference type="PANTHER" id="PTHR43072">
    <property type="entry name" value="N-ACETYLTRANSFERASE"/>
    <property type="match status" value="1"/>
</dbReference>
<keyword evidence="5" id="KW-1185">Reference proteome</keyword>
<name>A0ABV3L4Q4_9RHOB</name>
<accession>A0ABV3L4Q4</accession>
<evidence type="ECO:0000259" key="3">
    <source>
        <dbReference type="PROSITE" id="PS51186"/>
    </source>
</evidence>